<evidence type="ECO:0000313" key="1">
    <source>
        <dbReference type="EMBL" id="JAC74556.1"/>
    </source>
</evidence>
<protein>
    <submittedName>
        <fullName evidence="1">Uncharacterized protein</fullName>
    </submittedName>
</protein>
<dbReference type="InterPro" id="IPR020339">
    <property type="entry name" value="C20orf85-like"/>
</dbReference>
<dbReference type="AlphaFoldDB" id="A0A061RVG8"/>
<reference evidence="1" key="1">
    <citation type="submission" date="2014-05" db="EMBL/GenBank/DDBJ databases">
        <title>The transcriptome of the halophilic microalga Tetraselmis sp. GSL018 isolated from the Great Salt Lake, Utah.</title>
        <authorList>
            <person name="Jinkerson R.E."/>
            <person name="D'Adamo S."/>
            <person name="Posewitz M.C."/>
        </authorList>
    </citation>
    <scope>NUCLEOTIDE SEQUENCE</scope>
    <source>
        <strain evidence="1">GSL018</strain>
    </source>
</reference>
<organism evidence="1">
    <name type="scientific">Tetraselmis sp. GSL018</name>
    <dbReference type="NCBI Taxonomy" id="582737"/>
    <lineage>
        <taxon>Eukaryota</taxon>
        <taxon>Viridiplantae</taxon>
        <taxon>Chlorophyta</taxon>
        <taxon>core chlorophytes</taxon>
        <taxon>Chlorodendrophyceae</taxon>
        <taxon>Chlorodendrales</taxon>
        <taxon>Chlorodendraceae</taxon>
        <taxon>Tetraselmis</taxon>
    </lineage>
</organism>
<feature type="non-terminal residue" evidence="1">
    <location>
        <position position="1"/>
    </location>
</feature>
<proteinExistence type="predicted"/>
<sequence length="124" mass="14389">EAQASRLSEVIYQKSIVLWLQQAHQAKTILTMAQEERNYVHEAENWRQRVSVEIHTAKAFEENWGFLTQESTAVILLTPKEYPWFRSSAPLSPVSLSAVVIWSCNHFFRAIAQLQPSQRHYFTG</sequence>
<dbReference type="Pfam" id="PF14945">
    <property type="entry name" value="LLC1"/>
    <property type="match status" value="1"/>
</dbReference>
<gene>
    <name evidence="1" type="ORF">TSPGSL018_25616</name>
</gene>
<name>A0A061RVG8_9CHLO</name>
<accession>A0A061RVG8</accession>
<dbReference type="EMBL" id="GBEZ01011210">
    <property type="protein sequence ID" value="JAC74556.1"/>
    <property type="molecule type" value="Transcribed_RNA"/>
</dbReference>